<feature type="transmembrane region" description="Helical" evidence="17">
    <location>
        <begin position="393"/>
        <end position="417"/>
    </location>
</feature>
<evidence type="ECO:0000259" key="19">
    <source>
        <dbReference type="Pfam" id="PF01699"/>
    </source>
</evidence>
<dbReference type="PANTHER" id="PTHR10846:SF2">
    <property type="entry name" value="RE48874P"/>
    <property type="match status" value="1"/>
</dbReference>
<evidence type="ECO:0000256" key="12">
    <source>
        <dbReference type="ARBA" id="ARBA00022989"/>
    </source>
</evidence>
<dbReference type="GO" id="GO:0006874">
    <property type="term" value="P:intracellular calcium ion homeostasis"/>
    <property type="evidence" value="ECO:0007669"/>
    <property type="project" value="TreeGrafter"/>
</dbReference>
<name>A0AAN7QI91_9COLE</name>
<reference evidence="21" key="1">
    <citation type="submission" date="2023-01" db="EMBL/GenBank/DDBJ databases">
        <title>Key to firefly adult light organ development and bioluminescence: homeobox transcription factors regulate luciferase expression and transportation to peroxisome.</title>
        <authorList>
            <person name="Fu X."/>
        </authorList>
    </citation>
    <scope>NUCLEOTIDE SEQUENCE [LARGE SCALE GENOMIC DNA]</scope>
</reference>
<evidence type="ECO:0000256" key="6">
    <source>
        <dbReference type="ARBA" id="ARBA00022568"/>
    </source>
</evidence>
<feature type="transmembrane region" description="Helical" evidence="17">
    <location>
        <begin position="429"/>
        <end position="451"/>
    </location>
</feature>
<feature type="transmembrane region" description="Helical" evidence="17">
    <location>
        <begin position="83"/>
        <end position="103"/>
    </location>
</feature>
<sequence>MYMLILFLLFSIKTSFLVNGDLTVPEENAIDVLKVNQTVQKPKVIVPRRITHIMFLLPRKNDSYCSSVDEFPTFFTDKQRKNGAIIIPFLVGIYCFTLLAIICDKYFLPCVEKICEFLHLSQDVAAATFMAMATSAPELFINIIGTFVTESDVGIGTVVGSSMFNTLGVAALGGIAARTPIQVDWWPVTRDCFLYLLSITLLVVMTWDGIVYWYEGMVLFMVYFMYFTVMFNNTRISKLCKSAIKKFTTKMNTSTDDLIKSKTSCDNTSSTCISISTPPIYLIENDIKEFTKSVQMHETQQINTESTEHPLKLYSELKPIEKEKFEQIVNQEAFNAYVELKQIQIEKVAESTNDDKRLSIKQRFFKTSVYLYTLPIKALLFCLIPNPNIRPKLFPVTFILCIVVIGANSYIISWMITIIGHTFRISDTVLGLTFLAAGACLPEAISIILMSRKGEGSMGVSNALGANTMNILLSLGLPWFIKTMIVNNGKGRASFIEIASGAIEYTILSLILVVCALFITLYFNNFKLQKKTGIILTVIYLIFLTCTLVAELLILDTKPC</sequence>
<gene>
    <name evidence="20" type="ORF">RN001_007344</name>
</gene>
<keyword evidence="3" id="KW-0813">Transport</keyword>
<dbReference type="NCBIfam" id="TIGR00367">
    <property type="entry name" value="calcium/sodium antiporter"/>
    <property type="match status" value="1"/>
</dbReference>
<evidence type="ECO:0000256" key="11">
    <source>
        <dbReference type="ARBA" id="ARBA00022958"/>
    </source>
</evidence>
<keyword evidence="12 17" id="KW-1133">Transmembrane helix</keyword>
<evidence type="ECO:0000256" key="8">
    <source>
        <dbReference type="ARBA" id="ARBA00022729"/>
    </source>
</evidence>
<evidence type="ECO:0000256" key="1">
    <source>
        <dbReference type="ARBA" id="ARBA00004141"/>
    </source>
</evidence>
<evidence type="ECO:0000256" key="9">
    <source>
        <dbReference type="ARBA" id="ARBA00022837"/>
    </source>
</evidence>
<keyword evidence="21" id="KW-1185">Reference proteome</keyword>
<feature type="transmembrane region" description="Helical" evidence="17">
    <location>
        <begin position="211"/>
        <end position="231"/>
    </location>
</feature>
<evidence type="ECO:0000313" key="20">
    <source>
        <dbReference type="EMBL" id="KAK4879198.1"/>
    </source>
</evidence>
<evidence type="ECO:0000256" key="10">
    <source>
        <dbReference type="ARBA" id="ARBA00022847"/>
    </source>
</evidence>
<dbReference type="GO" id="GO:0015293">
    <property type="term" value="F:symporter activity"/>
    <property type="evidence" value="ECO:0007669"/>
    <property type="project" value="UniProtKB-KW"/>
</dbReference>
<keyword evidence="5" id="KW-0633">Potassium transport</keyword>
<keyword evidence="6" id="KW-0109">Calcium transport</keyword>
<evidence type="ECO:0000256" key="3">
    <source>
        <dbReference type="ARBA" id="ARBA00022448"/>
    </source>
</evidence>
<evidence type="ECO:0000256" key="5">
    <source>
        <dbReference type="ARBA" id="ARBA00022538"/>
    </source>
</evidence>
<dbReference type="GO" id="GO:0005262">
    <property type="term" value="F:calcium channel activity"/>
    <property type="evidence" value="ECO:0007669"/>
    <property type="project" value="TreeGrafter"/>
</dbReference>
<dbReference type="Proteomes" id="UP001353858">
    <property type="component" value="Unassembled WGS sequence"/>
</dbReference>
<organism evidence="20 21">
    <name type="scientific">Aquatica leii</name>
    <dbReference type="NCBI Taxonomy" id="1421715"/>
    <lineage>
        <taxon>Eukaryota</taxon>
        <taxon>Metazoa</taxon>
        <taxon>Ecdysozoa</taxon>
        <taxon>Arthropoda</taxon>
        <taxon>Hexapoda</taxon>
        <taxon>Insecta</taxon>
        <taxon>Pterygota</taxon>
        <taxon>Neoptera</taxon>
        <taxon>Endopterygota</taxon>
        <taxon>Coleoptera</taxon>
        <taxon>Polyphaga</taxon>
        <taxon>Elateriformia</taxon>
        <taxon>Elateroidea</taxon>
        <taxon>Lampyridae</taxon>
        <taxon>Luciolinae</taxon>
        <taxon>Aquatica</taxon>
    </lineage>
</organism>
<evidence type="ECO:0000256" key="14">
    <source>
        <dbReference type="ARBA" id="ARBA00023065"/>
    </source>
</evidence>
<evidence type="ECO:0000256" key="16">
    <source>
        <dbReference type="ARBA" id="ARBA00023201"/>
    </source>
</evidence>
<dbReference type="Gene3D" id="1.20.1420.30">
    <property type="entry name" value="NCX, central ion-binding region"/>
    <property type="match status" value="2"/>
</dbReference>
<dbReference type="FunFam" id="1.20.1420.30:FF:000009">
    <property type="entry name" value="sodium/potassium/calcium exchanger 5 isoform X2"/>
    <property type="match status" value="1"/>
</dbReference>
<feature type="chain" id="PRO_5042939403" description="Sodium/calcium exchanger membrane region domain-containing protein" evidence="18">
    <location>
        <begin position="21"/>
        <end position="560"/>
    </location>
</feature>
<dbReference type="InterPro" id="IPR044880">
    <property type="entry name" value="NCX_ion-bd_dom_sf"/>
</dbReference>
<protein>
    <recommendedName>
        <fullName evidence="19">Sodium/calcium exchanger membrane region domain-containing protein</fullName>
    </recommendedName>
</protein>
<comment type="similarity">
    <text evidence="2">Belongs to the Ca(2+):cation antiporter (CaCA) (TC 2.A.19) family. SLC24A subfamily.</text>
</comment>
<dbReference type="GO" id="GO:0005886">
    <property type="term" value="C:plasma membrane"/>
    <property type="evidence" value="ECO:0007669"/>
    <property type="project" value="TreeGrafter"/>
</dbReference>
<feature type="signal peptide" evidence="18">
    <location>
        <begin position="1"/>
        <end position="20"/>
    </location>
</feature>
<comment type="caution">
    <text evidence="20">The sequence shown here is derived from an EMBL/GenBank/DDBJ whole genome shotgun (WGS) entry which is preliminary data.</text>
</comment>
<evidence type="ECO:0000256" key="13">
    <source>
        <dbReference type="ARBA" id="ARBA00023053"/>
    </source>
</evidence>
<feature type="transmembrane region" description="Helical" evidence="17">
    <location>
        <begin position="154"/>
        <end position="176"/>
    </location>
</feature>
<evidence type="ECO:0000256" key="4">
    <source>
        <dbReference type="ARBA" id="ARBA00022449"/>
    </source>
</evidence>
<evidence type="ECO:0000256" key="18">
    <source>
        <dbReference type="SAM" id="SignalP"/>
    </source>
</evidence>
<evidence type="ECO:0000256" key="2">
    <source>
        <dbReference type="ARBA" id="ARBA00005364"/>
    </source>
</evidence>
<keyword evidence="16" id="KW-0739">Sodium transport</keyword>
<feature type="domain" description="Sodium/calcium exchanger membrane region" evidence="19">
    <location>
        <begin position="90"/>
        <end position="231"/>
    </location>
</feature>
<dbReference type="AlphaFoldDB" id="A0AAN7QI91"/>
<keyword evidence="15 17" id="KW-0472">Membrane</keyword>
<dbReference type="EMBL" id="JARPUR010000003">
    <property type="protein sequence ID" value="KAK4879198.1"/>
    <property type="molecule type" value="Genomic_DNA"/>
</dbReference>
<accession>A0AAN7QI91</accession>
<keyword evidence="14" id="KW-0406">Ion transport</keyword>
<dbReference type="PANTHER" id="PTHR10846">
    <property type="entry name" value="SODIUM/POTASSIUM/CALCIUM EXCHANGER"/>
    <property type="match status" value="1"/>
</dbReference>
<proteinExistence type="inferred from homology"/>
<evidence type="ECO:0000256" key="15">
    <source>
        <dbReference type="ARBA" id="ARBA00023136"/>
    </source>
</evidence>
<keyword evidence="4" id="KW-0050">Antiport</keyword>
<feature type="transmembrane region" description="Helical" evidence="17">
    <location>
        <begin position="534"/>
        <end position="555"/>
    </location>
</feature>
<feature type="transmembrane region" description="Helical" evidence="17">
    <location>
        <begin position="369"/>
        <end position="387"/>
    </location>
</feature>
<evidence type="ECO:0000256" key="7">
    <source>
        <dbReference type="ARBA" id="ARBA00022692"/>
    </source>
</evidence>
<keyword evidence="10" id="KW-0769">Symport</keyword>
<feature type="transmembrane region" description="Helical" evidence="17">
    <location>
        <begin position="502"/>
        <end position="522"/>
    </location>
</feature>
<dbReference type="InterPro" id="IPR004837">
    <property type="entry name" value="NaCa_Exmemb"/>
</dbReference>
<keyword evidence="8 18" id="KW-0732">Signal</keyword>
<feature type="transmembrane region" description="Helical" evidence="17">
    <location>
        <begin position="124"/>
        <end position="148"/>
    </location>
</feature>
<evidence type="ECO:0000256" key="17">
    <source>
        <dbReference type="SAM" id="Phobius"/>
    </source>
</evidence>
<comment type="subcellular location">
    <subcellularLocation>
        <location evidence="1">Membrane</location>
        <topology evidence="1">Multi-pass membrane protein</topology>
    </subcellularLocation>
</comment>
<keyword evidence="13" id="KW-0915">Sodium</keyword>
<feature type="transmembrane region" description="Helical" evidence="17">
    <location>
        <begin position="463"/>
        <end position="481"/>
    </location>
</feature>
<keyword evidence="7 17" id="KW-0812">Transmembrane</keyword>
<dbReference type="Pfam" id="PF01699">
    <property type="entry name" value="Na_Ca_ex"/>
    <property type="match status" value="2"/>
</dbReference>
<keyword evidence="11" id="KW-0630">Potassium</keyword>
<feature type="domain" description="Sodium/calcium exchanger membrane region" evidence="19">
    <location>
        <begin position="395"/>
        <end position="546"/>
    </location>
</feature>
<keyword evidence="9" id="KW-0106">Calcium</keyword>
<evidence type="ECO:0000313" key="21">
    <source>
        <dbReference type="Proteomes" id="UP001353858"/>
    </source>
</evidence>
<dbReference type="GO" id="GO:0008273">
    <property type="term" value="F:calcium, potassium:sodium antiporter activity"/>
    <property type="evidence" value="ECO:0007669"/>
    <property type="project" value="TreeGrafter"/>
</dbReference>
<dbReference type="InterPro" id="IPR004481">
    <property type="entry name" value="K/Na/Ca-exchanger"/>
</dbReference>